<dbReference type="InterPro" id="IPR013783">
    <property type="entry name" value="Ig-like_fold"/>
</dbReference>
<protein>
    <recommendedName>
        <fullName evidence="2">CARDB domain-containing protein</fullName>
    </recommendedName>
</protein>
<evidence type="ECO:0000313" key="4">
    <source>
        <dbReference type="Proteomes" id="UP001154061"/>
    </source>
</evidence>
<feature type="region of interest" description="Disordered" evidence="1">
    <location>
        <begin position="194"/>
        <end position="218"/>
    </location>
</feature>
<sequence>MSRWADERAVTVQIGAVLLLAIVFSALALYQVNAVPAENQAIESEHNQQVHDELQELRNAIRNVGTSGGSESVSVTLGTSYPTRTFLTNPTDPRGTLRTSETGTVRIDNAAVDDTDGSYTGNPDGLLGTAHETRTVQYEPSYNEYRTAPTTRLEHGFAFNDFSDATVALTEQPLIDGDRITIVLVEGNLSTSSSGATTVDTRVLSGPTDPIDLEPDGDNITITVPTASPTAWNETIGTELGSGSGQAKAKVTDYSGGALTIELAADSDYELQMARVGVGDASASESDPFDVQDASSDSTSGPAYTVNWQDPSSEPGADGDNCDSESCVVTDDTTLTMETSGTAAGASVDYAVSDRTVGTLSRYTGTTANDGTDTTRFEIDPNADNGERVTVYTSSGTDDDSIELEVNREPFFDVSVTGTNEPVVEENDLEVTATVDNTGGESGDQTVEFELEDESGATVFTDTASVQLDSGESDTRTFQWGTASGDAGEYTAVVTSENDTATRDGLRVVTEIADIDITDVTGLEDGTDADAYEADITVEETNTVETENLSVDLVIRNADNDVVYDETISSAEISDETTTVSFGDIGTLEAGEYTYTATADADNANAVQFEDSFSVTEVVGPTIDQFDAETRSGSGNTGIRVSWEASAGDAPLETVELRVEDDSGVVDTRTYDVSGDQTARENNVDFEGLNGGEQYDVVLTVTDQNDKTVSQTEQQTAG</sequence>
<feature type="domain" description="CARDB" evidence="2">
    <location>
        <begin position="415"/>
        <end position="499"/>
    </location>
</feature>
<dbReference type="InterPro" id="IPR011635">
    <property type="entry name" value="CARDB"/>
</dbReference>
<feature type="compositionally biased region" description="Polar residues" evidence="1">
    <location>
        <begin position="293"/>
        <end position="312"/>
    </location>
</feature>
<gene>
    <name evidence="3" type="ORF">NDI89_11695</name>
</gene>
<dbReference type="RefSeq" id="WP_277521792.1">
    <property type="nucleotide sequence ID" value="NZ_JAMQOT010000003.1"/>
</dbReference>
<dbReference type="Gene3D" id="2.60.40.10">
    <property type="entry name" value="Immunoglobulins"/>
    <property type="match status" value="1"/>
</dbReference>
<evidence type="ECO:0000313" key="3">
    <source>
        <dbReference type="EMBL" id="MDF9746246.1"/>
    </source>
</evidence>
<reference evidence="3" key="1">
    <citation type="submission" date="2022-06" db="EMBL/GenBank/DDBJ databases">
        <title>Natrinema sp. a new haloarchaeum isolate from saline soil.</title>
        <authorList>
            <person name="Strakova D."/>
            <person name="Galisteo C."/>
            <person name="Sanchez-Porro C."/>
            <person name="Ventosa A."/>
        </authorList>
    </citation>
    <scope>NUCLEOTIDE SEQUENCE</scope>
    <source>
        <strain evidence="3">S1CR25-10</strain>
    </source>
</reference>
<proteinExistence type="predicted"/>
<dbReference type="Pfam" id="PF07705">
    <property type="entry name" value="CARDB"/>
    <property type="match status" value="1"/>
</dbReference>
<name>A0A9Q4L6M7_9EURY</name>
<evidence type="ECO:0000259" key="2">
    <source>
        <dbReference type="Pfam" id="PF07705"/>
    </source>
</evidence>
<dbReference type="EMBL" id="JAMQOT010000003">
    <property type="protein sequence ID" value="MDF9746246.1"/>
    <property type="molecule type" value="Genomic_DNA"/>
</dbReference>
<organism evidence="3 4">
    <name type="scientific">Natrinema salsiterrestre</name>
    <dbReference type="NCBI Taxonomy" id="2950540"/>
    <lineage>
        <taxon>Archaea</taxon>
        <taxon>Methanobacteriati</taxon>
        <taxon>Methanobacteriota</taxon>
        <taxon>Stenosarchaea group</taxon>
        <taxon>Halobacteria</taxon>
        <taxon>Halobacteriales</taxon>
        <taxon>Natrialbaceae</taxon>
        <taxon>Natrinema</taxon>
    </lineage>
</organism>
<dbReference type="Proteomes" id="UP001154061">
    <property type="component" value="Unassembled WGS sequence"/>
</dbReference>
<feature type="region of interest" description="Disordered" evidence="1">
    <location>
        <begin position="281"/>
        <end position="323"/>
    </location>
</feature>
<accession>A0A9Q4L6M7</accession>
<evidence type="ECO:0000256" key="1">
    <source>
        <dbReference type="SAM" id="MobiDB-lite"/>
    </source>
</evidence>
<keyword evidence="4" id="KW-1185">Reference proteome</keyword>
<comment type="caution">
    <text evidence="3">The sequence shown here is derived from an EMBL/GenBank/DDBJ whole genome shotgun (WGS) entry which is preliminary data.</text>
</comment>
<dbReference type="AlphaFoldDB" id="A0A9Q4L6M7"/>